<dbReference type="EMBL" id="FN543104">
    <property type="protein sequence ID" value="CBA27170.1"/>
    <property type="molecule type" value="Genomic_DNA"/>
</dbReference>
<feature type="transmembrane region" description="Helical" evidence="1">
    <location>
        <begin position="186"/>
        <end position="212"/>
    </location>
</feature>
<keyword evidence="1" id="KW-0472">Membrane</keyword>
<keyword evidence="1" id="KW-1133">Transmembrane helix</keyword>
<feature type="transmembrane region" description="Helical" evidence="1">
    <location>
        <begin position="348"/>
        <end position="367"/>
    </location>
</feature>
<proteinExistence type="predicted"/>
<feature type="transmembrane region" description="Helical" evidence="1">
    <location>
        <begin position="315"/>
        <end position="336"/>
    </location>
</feature>
<dbReference type="AlphaFoldDB" id="C9Y7J3"/>
<reference evidence="2" key="1">
    <citation type="journal article" date="2010" name="Nature">
        <title>The dynamic genome of Hydra.</title>
        <authorList>
            <person name="Chapman J.A."/>
            <person name="Kirkness E.F."/>
            <person name="Simakov O."/>
            <person name="Hampson S.E."/>
            <person name="Mitros T."/>
            <person name="Weinmaier T."/>
            <person name="Rattei T."/>
            <person name="Balasubramanian P.G."/>
            <person name="Borman J."/>
            <person name="Busam D."/>
            <person name="Disbennett K."/>
            <person name="Pfannkoch C."/>
            <person name="Sumin N."/>
            <person name="Sutton G."/>
            <person name="Viswanathan L."/>
            <person name="Walenz B."/>
            <person name="Goodstein D.M."/>
            <person name="Hellsten U."/>
            <person name="Kawashima T."/>
            <person name="Prochnik S.E."/>
            <person name="Putnam N.H."/>
            <person name="Shu S."/>
            <person name="Blumberg B."/>
            <person name="Dana C.E."/>
            <person name="Gee L."/>
            <person name="Kibler D.F."/>
            <person name="Law L."/>
            <person name="Lindgens D."/>
            <person name="Martinez D.E."/>
            <person name="Peng J."/>
            <person name="Wigge P.A."/>
            <person name="Bertulat B."/>
            <person name="Guder C."/>
            <person name="Nakamura Y."/>
            <person name="Ozbek S."/>
            <person name="Watanabe H."/>
            <person name="Khalturin K."/>
            <person name="Hemmrich G."/>
            <person name="Franke A."/>
            <person name="Augustin R."/>
            <person name="Fraune S."/>
            <person name="Hayakawa E."/>
            <person name="Hayakawa S."/>
            <person name="Hirose M."/>
            <person name="Hwang J."/>
            <person name="Ikeo K."/>
            <person name="Nishimiya-Fujisawa C."/>
            <person name="Ogura A."/>
            <person name="Takahashi T."/>
            <person name="Steinmetz P.R."/>
            <person name="Zhang X."/>
            <person name="Aufschnaiter R."/>
            <person name="Eder M.K."/>
            <person name="Gorny A.K."/>
            <person name="Salvenmoser W."/>
            <person name="Heimberg A.M."/>
            <person name="Wheeler B.M."/>
            <person name="Peterson K.J."/>
            <person name="Boettger A."/>
            <person name="Tischler P."/>
            <person name="Wolf A."/>
            <person name="Gojobori T."/>
            <person name="Remington K.A."/>
            <person name="Strausberg R.L."/>
            <person name="Venter J."/>
            <person name="Technau U."/>
            <person name="Hobmayer B."/>
            <person name="Bosch T.C."/>
            <person name="Holstein T.W."/>
            <person name="Fujisawa T."/>
            <person name="Bode H.R."/>
            <person name="David C.N."/>
            <person name="Rokhsar D.S."/>
            <person name="Steele R.E."/>
        </authorList>
    </citation>
    <scope>NUCLEOTIDE SEQUENCE</scope>
</reference>
<feature type="transmembrane region" description="Helical" evidence="1">
    <location>
        <begin position="290"/>
        <end position="309"/>
    </location>
</feature>
<protein>
    <recommendedName>
        <fullName evidence="3">7TM-DISM receptor extracellular domain-containing protein</fullName>
    </recommendedName>
</protein>
<name>C9Y7J3_CURXX</name>
<evidence type="ECO:0008006" key="3">
    <source>
        <dbReference type="Google" id="ProtNLM"/>
    </source>
</evidence>
<keyword evidence="1" id="KW-0812">Transmembrane</keyword>
<organism evidence="2">
    <name type="scientific">Curvibacter symbiont subsp. Hydra magnipapillata</name>
    <dbReference type="NCBI Taxonomy" id="667019"/>
    <lineage>
        <taxon>Bacteria</taxon>
        <taxon>Pseudomonadati</taxon>
        <taxon>Pseudomonadota</taxon>
        <taxon>Betaproteobacteria</taxon>
        <taxon>Burkholderiales</taxon>
        <taxon>Comamonadaceae</taxon>
        <taxon>Curvibacter</taxon>
    </lineage>
</organism>
<accession>C9Y7J3</accession>
<sequence length="414" mass="44559">MFLQALSLNCFSALVLFCLRALLPRTVVLALALLSSWGGLHAGQLQFENATVSTTIDGKVSRDIVTLPFRWDLQYPGLAGSAVLEFEFMADQLPQSPIGLYFPKLGSAYVVSLNGVVIGRDGDLLVSGGQDTGKGPRLMPVNAELIKPHNILRIQLRADSGRKAGVSAVVIDEWGKVSALFDEYRLWRVGVPAAIAAAHACLAVLSVLLWWWSGRARLDGAGPQPIFLFSAVALFCWALRLTDSIWETPPLPWPLWGAVPVLGLGIWGCCCAHVCMVVAKWDDRPWATAFRLWLVAILLSGLVFVPWGLIGAHPALLTIWYAVLGLTLLAFSVGLAKHSMGSGGNAGGRLLSGAVLLSACIGLLDLLRMRTHAGVADVALLYYASIVFGLILAITTFQYARTNRQVSPKAHQAA</sequence>
<feature type="transmembrane region" description="Helical" evidence="1">
    <location>
        <begin position="253"/>
        <end position="278"/>
    </location>
</feature>
<evidence type="ECO:0000313" key="2">
    <source>
        <dbReference type="EMBL" id="CBA27170.1"/>
    </source>
</evidence>
<feature type="transmembrane region" description="Helical" evidence="1">
    <location>
        <begin position="224"/>
        <end position="241"/>
    </location>
</feature>
<gene>
    <name evidence="2" type="ORF">Csp_A00940</name>
</gene>
<feature type="transmembrane region" description="Helical" evidence="1">
    <location>
        <begin position="379"/>
        <end position="400"/>
    </location>
</feature>
<evidence type="ECO:0000256" key="1">
    <source>
        <dbReference type="SAM" id="Phobius"/>
    </source>
</evidence>